<accession>E5XPB0</accession>
<comment type="caution">
    <text evidence="2">The sequence shown here is derived from an EMBL/GenBank/DDBJ whole genome shotgun (WGS) entry which is preliminary data.</text>
</comment>
<dbReference type="STRING" id="679197.HMPREF9336_01332"/>
<reference evidence="2 3" key="1">
    <citation type="journal article" date="2011" name="Stand. Genomic Sci.">
        <title>High quality draft genome sequence of Segniliparus rugosus CDC 945(T)= (ATCC BAA-974(T)).</title>
        <authorList>
            <person name="Earl A.M."/>
            <person name="Desjardins C.A."/>
            <person name="Fitzgerald M.G."/>
            <person name="Arachchi H.M."/>
            <person name="Zeng Q."/>
            <person name="Mehta T."/>
            <person name="Griggs A."/>
            <person name="Birren B.W."/>
            <person name="Toney N.C."/>
            <person name="Carr J."/>
            <person name="Posey J."/>
            <person name="Butler W.R."/>
        </authorList>
    </citation>
    <scope>NUCLEOTIDE SEQUENCE [LARGE SCALE GENOMIC DNA]</scope>
    <source>
        <strain evidence="3">ATCC BAA-974 / DSM 45345 / CCUG 50838 / CIP 108380 / JCM 13579 / CDC 945</strain>
    </source>
</reference>
<dbReference type="NCBIfam" id="NF033179">
    <property type="entry name" value="TnsA_like_Actin"/>
    <property type="match status" value="1"/>
</dbReference>
<dbReference type="AlphaFoldDB" id="E5XPB0"/>
<evidence type="ECO:0000259" key="1">
    <source>
        <dbReference type="Pfam" id="PF08722"/>
    </source>
</evidence>
<sequence>MPNVAALTLSPAGRHSEIRYRLPGELAVSADAFECAAVPFEQASPMRNVRPRRGQRNFCGDWWMATGHRHVAFESWVERDFLISADFAPEIVAVSSQPFTFDRSSKTAPRRSHTPDFFLRLADGSACVVDVRPEALVKPPDQEQFDATEQLCDELGWSYRRVGEQPAVLSANLRWLTGYRFPRACDRGTAEIVEAQMLRSGSLTLRELARAVGDPVVALPTIYHLIWNQTLRLDLRSRLLHEHAEVTVSSA</sequence>
<proteinExistence type="predicted"/>
<organism evidence="2 3">
    <name type="scientific">Segniliparus rugosus (strain ATCC BAA-974 / DSM 45345 / CCUG 50838 / CIP 108380 / JCM 13579 / CDC 945)</name>
    <dbReference type="NCBI Taxonomy" id="679197"/>
    <lineage>
        <taxon>Bacteria</taxon>
        <taxon>Bacillati</taxon>
        <taxon>Actinomycetota</taxon>
        <taxon>Actinomycetes</taxon>
        <taxon>Mycobacteriales</taxon>
        <taxon>Segniliparaceae</taxon>
        <taxon>Segniliparus</taxon>
    </lineage>
</organism>
<dbReference type="eggNOG" id="ENOG50332IR">
    <property type="taxonomic scope" value="Bacteria"/>
</dbReference>
<evidence type="ECO:0000313" key="2">
    <source>
        <dbReference type="EMBL" id="EFV13819.2"/>
    </source>
</evidence>
<gene>
    <name evidence="2" type="ORF">HMPREF9336_01332</name>
</gene>
<feature type="domain" description="TnsA endonuclease N-terminal" evidence="1">
    <location>
        <begin position="89"/>
        <end position="161"/>
    </location>
</feature>
<keyword evidence="3" id="KW-1185">Reference proteome</keyword>
<evidence type="ECO:0000313" key="3">
    <source>
        <dbReference type="Proteomes" id="UP000004816"/>
    </source>
</evidence>
<dbReference type="Pfam" id="PF08722">
    <property type="entry name" value="Tn7_TnsA-like_N"/>
    <property type="match status" value="1"/>
</dbReference>
<dbReference type="OrthoDB" id="3403133at2"/>
<name>E5XPB0_SEGRC</name>
<protein>
    <recommendedName>
        <fullName evidence="1">TnsA endonuclease N-terminal domain-containing protein</fullName>
    </recommendedName>
</protein>
<dbReference type="RefSeq" id="WP_021030889.1">
    <property type="nucleotide sequence ID" value="NZ_KI391954.1"/>
</dbReference>
<dbReference type="InterPro" id="IPR048000">
    <property type="entry name" value="TnsA-like"/>
</dbReference>
<dbReference type="EMBL" id="ACZI02000003">
    <property type="protein sequence ID" value="EFV13819.2"/>
    <property type="molecule type" value="Genomic_DNA"/>
</dbReference>
<dbReference type="HOGENOM" id="CLU_076597_0_0_11"/>
<dbReference type="InterPro" id="IPR014833">
    <property type="entry name" value="TnsA_N"/>
</dbReference>
<dbReference type="Proteomes" id="UP000004816">
    <property type="component" value="Unassembled WGS sequence"/>
</dbReference>